<dbReference type="AlphaFoldDB" id="A0A9N9NJL2"/>
<keyword evidence="2" id="KW-1185">Reference proteome</keyword>
<accession>A0A9N9NJL2</accession>
<organism evidence="1 2">
    <name type="scientific">Funneliformis mosseae</name>
    <name type="common">Endomycorrhizal fungus</name>
    <name type="synonym">Glomus mosseae</name>
    <dbReference type="NCBI Taxonomy" id="27381"/>
    <lineage>
        <taxon>Eukaryota</taxon>
        <taxon>Fungi</taxon>
        <taxon>Fungi incertae sedis</taxon>
        <taxon>Mucoromycota</taxon>
        <taxon>Glomeromycotina</taxon>
        <taxon>Glomeromycetes</taxon>
        <taxon>Glomerales</taxon>
        <taxon>Glomeraceae</taxon>
        <taxon>Funneliformis</taxon>
    </lineage>
</organism>
<proteinExistence type="predicted"/>
<sequence>MKIVKFMFGASVRSGAEKKSYENNELIAMLRVKTMPILQWCHSNVAKPRENPIVTTVFRVTAQNQYLGGQCMNKRKTENTVSSCSLERSICRNNDSRNHVTCAEGRKAG</sequence>
<name>A0A9N9NJL2_FUNMO</name>
<protein>
    <submittedName>
        <fullName evidence="1">4676_t:CDS:1</fullName>
    </submittedName>
</protein>
<comment type="caution">
    <text evidence="1">The sequence shown here is derived from an EMBL/GenBank/DDBJ whole genome shotgun (WGS) entry which is preliminary data.</text>
</comment>
<evidence type="ECO:0000313" key="1">
    <source>
        <dbReference type="EMBL" id="CAG8743884.1"/>
    </source>
</evidence>
<gene>
    <name evidence="1" type="ORF">FMOSSE_LOCUS16300</name>
</gene>
<dbReference type="Proteomes" id="UP000789375">
    <property type="component" value="Unassembled WGS sequence"/>
</dbReference>
<reference evidence="1" key="1">
    <citation type="submission" date="2021-06" db="EMBL/GenBank/DDBJ databases">
        <authorList>
            <person name="Kallberg Y."/>
            <person name="Tangrot J."/>
            <person name="Rosling A."/>
        </authorList>
    </citation>
    <scope>NUCLEOTIDE SEQUENCE</scope>
    <source>
        <strain evidence="1">87-6 pot B 2015</strain>
    </source>
</reference>
<dbReference type="EMBL" id="CAJVPP010021916">
    <property type="protein sequence ID" value="CAG8743884.1"/>
    <property type="molecule type" value="Genomic_DNA"/>
</dbReference>
<evidence type="ECO:0000313" key="2">
    <source>
        <dbReference type="Proteomes" id="UP000789375"/>
    </source>
</evidence>